<dbReference type="Pfam" id="PF03108">
    <property type="entry name" value="DBD_Tnp_Mut"/>
    <property type="match status" value="1"/>
</dbReference>
<dbReference type="EMBL" id="JASCZI010151248">
    <property type="protein sequence ID" value="MED6171351.1"/>
    <property type="molecule type" value="Genomic_DNA"/>
</dbReference>
<evidence type="ECO:0000259" key="2">
    <source>
        <dbReference type="Pfam" id="PF03108"/>
    </source>
</evidence>
<protein>
    <recommendedName>
        <fullName evidence="2">Transposase MuDR plant domain-containing protein</fullName>
    </recommendedName>
</protein>
<feature type="region of interest" description="Disordered" evidence="1">
    <location>
        <begin position="1"/>
        <end position="68"/>
    </location>
</feature>
<name>A0ABU6VDH1_9FABA</name>
<accession>A0ABU6VDH1</accession>
<evidence type="ECO:0000313" key="4">
    <source>
        <dbReference type="Proteomes" id="UP001341840"/>
    </source>
</evidence>
<evidence type="ECO:0000313" key="3">
    <source>
        <dbReference type="EMBL" id="MED6171351.1"/>
    </source>
</evidence>
<sequence>MEFLAEVRPVGGSGGFRPYKLPAVPSPINIVSPYYNSDEDSDYDNESSSHSTDEDEHVPNTPAAGDIDVRHVEDPSMESVVVEYNTDGGVEFTVGHRMPNRKAVLTAVKNYSIRRNAEYKVIESDRLEYQCRCKHYTTGCP</sequence>
<proteinExistence type="predicted"/>
<keyword evidence="4" id="KW-1185">Reference proteome</keyword>
<organism evidence="3 4">
    <name type="scientific">Stylosanthes scabra</name>
    <dbReference type="NCBI Taxonomy" id="79078"/>
    <lineage>
        <taxon>Eukaryota</taxon>
        <taxon>Viridiplantae</taxon>
        <taxon>Streptophyta</taxon>
        <taxon>Embryophyta</taxon>
        <taxon>Tracheophyta</taxon>
        <taxon>Spermatophyta</taxon>
        <taxon>Magnoliopsida</taxon>
        <taxon>eudicotyledons</taxon>
        <taxon>Gunneridae</taxon>
        <taxon>Pentapetalae</taxon>
        <taxon>rosids</taxon>
        <taxon>fabids</taxon>
        <taxon>Fabales</taxon>
        <taxon>Fabaceae</taxon>
        <taxon>Papilionoideae</taxon>
        <taxon>50 kb inversion clade</taxon>
        <taxon>dalbergioids sensu lato</taxon>
        <taxon>Dalbergieae</taxon>
        <taxon>Pterocarpus clade</taxon>
        <taxon>Stylosanthes</taxon>
    </lineage>
</organism>
<gene>
    <name evidence="3" type="ORF">PIB30_039976</name>
</gene>
<feature type="domain" description="Transposase MuDR plant" evidence="2">
    <location>
        <begin position="90"/>
        <end position="141"/>
    </location>
</feature>
<evidence type="ECO:0000256" key="1">
    <source>
        <dbReference type="SAM" id="MobiDB-lite"/>
    </source>
</evidence>
<comment type="caution">
    <text evidence="3">The sequence shown here is derived from an EMBL/GenBank/DDBJ whole genome shotgun (WGS) entry which is preliminary data.</text>
</comment>
<dbReference type="InterPro" id="IPR004332">
    <property type="entry name" value="Transposase_MuDR"/>
</dbReference>
<reference evidence="3 4" key="1">
    <citation type="journal article" date="2023" name="Plants (Basel)">
        <title>Bridging the Gap: Combining Genomics and Transcriptomics Approaches to Understand Stylosanthes scabra, an Orphan Legume from the Brazilian Caatinga.</title>
        <authorList>
            <person name="Ferreira-Neto J.R.C."/>
            <person name="da Silva M.D."/>
            <person name="Binneck E."/>
            <person name="de Melo N.F."/>
            <person name="da Silva R.H."/>
            <person name="de Melo A.L.T.M."/>
            <person name="Pandolfi V."/>
            <person name="Bustamante F.O."/>
            <person name="Brasileiro-Vidal A.C."/>
            <person name="Benko-Iseppon A.M."/>
        </authorList>
    </citation>
    <scope>NUCLEOTIDE SEQUENCE [LARGE SCALE GENOMIC DNA]</scope>
    <source>
        <tissue evidence="3">Leaves</tissue>
    </source>
</reference>
<dbReference type="Proteomes" id="UP001341840">
    <property type="component" value="Unassembled WGS sequence"/>
</dbReference>